<dbReference type="AlphaFoldDB" id="A0A0A9EDL5"/>
<organism evidence="1">
    <name type="scientific">Arundo donax</name>
    <name type="common">Giant reed</name>
    <name type="synonym">Donax arundinaceus</name>
    <dbReference type="NCBI Taxonomy" id="35708"/>
    <lineage>
        <taxon>Eukaryota</taxon>
        <taxon>Viridiplantae</taxon>
        <taxon>Streptophyta</taxon>
        <taxon>Embryophyta</taxon>
        <taxon>Tracheophyta</taxon>
        <taxon>Spermatophyta</taxon>
        <taxon>Magnoliopsida</taxon>
        <taxon>Liliopsida</taxon>
        <taxon>Poales</taxon>
        <taxon>Poaceae</taxon>
        <taxon>PACMAD clade</taxon>
        <taxon>Arundinoideae</taxon>
        <taxon>Arundineae</taxon>
        <taxon>Arundo</taxon>
    </lineage>
</organism>
<evidence type="ECO:0000313" key="1">
    <source>
        <dbReference type="EMBL" id="JAD95985.1"/>
    </source>
</evidence>
<reference evidence="1" key="1">
    <citation type="submission" date="2014-09" db="EMBL/GenBank/DDBJ databases">
        <authorList>
            <person name="Magalhaes I.L.F."/>
            <person name="Oliveira U."/>
            <person name="Santos F.R."/>
            <person name="Vidigal T.H.D.A."/>
            <person name="Brescovit A.D."/>
            <person name="Santos A.J."/>
        </authorList>
    </citation>
    <scope>NUCLEOTIDE SEQUENCE</scope>
    <source>
        <tissue evidence="1">Shoot tissue taken approximately 20 cm above the soil surface</tissue>
    </source>
</reference>
<accession>A0A0A9EDL5</accession>
<dbReference type="EMBL" id="GBRH01201910">
    <property type="protein sequence ID" value="JAD95985.1"/>
    <property type="molecule type" value="Transcribed_RNA"/>
</dbReference>
<proteinExistence type="predicted"/>
<protein>
    <submittedName>
        <fullName evidence="1">Uncharacterized protein</fullName>
    </submittedName>
</protein>
<reference evidence="1" key="2">
    <citation type="journal article" date="2015" name="Data Brief">
        <title>Shoot transcriptome of the giant reed, Arundo donax.</title>
        <authorList>
            <person name="Barrero R.A."/>
            <person name="Guerrero F.D."/>
            <person name="Moolhuijzen P."/>
            <person name="Goolsby J.A."/>
            <person name="Tidwell J."/>
            <person name="Bellgard S.E."/>
            <person name="Bellgard M.I."/>
        </authorList>
    </citation>
    <scope>NUCLEOTIDE SEQUENCE</scope>
    <source>
        <tissue evidence="1">Shoot tissue taken approximately 20 cm above the soil surface</tissue>
    </source>
</reference>
<name>A0A0A9EDL5_ARUDO</name>
<sequence length="23" mass="2433">MITWISLPHNAEAVAQAILEGPA</sequence>